<dbReference type="Proteomes" id="UP000019373">
    <property type="component" value="Unassembled WGS sequence"/>
</dbReference>
<feature type="compositionally biased region" description="Basic residues" evidence="8">
    <location>
        <begin position="41"/>
        <end position="50"/>
    </location>
</feature>
<comment type="similarity">
    <text evidence="2">Belongs to the peptidase M13 family.</text>
</comment>
<evidence type="ECO:0008006" key="14">
    <source>
        <dbReference type="Google" id="ProtNLM"/>
    </source>
</evidence>
<dbReference type="SUPFAM" id="SSF55486">
    <property type="entry name" value="Metalloproteases ('zincins'), catalytic domain"/>
    <property type="match status" value="1"/>
</dbReference>
<dbReference type="InterPro" id="IPR024079">
    <property type="entry name" value="MetalloPept_cat_dom_sf"/>
</dbReference>
<keyword evidence="7" id="KW-0482">Metalloprotease</keyword>
<dbReference type="GO" id="GO:0016485">
    <property type="term" value="P:protein processing"/>
    <property type="evidence" value="ECO:0007669"/>
    <property type="project" value="TreeGrafter"/>
</dbReference>
<dbReference type="Pfam" id="PF05649">
    <property type="entry name" value="Peptidase_M13_N"/>
    <property type="match status" value="1"/>
</dbReference>
<dbReference type="GO" id="GO:0005886">
    <property type="term" value="C:plasma membrane"/>
    <property type="evidence" value="ECO:0007669"/>
    <property type="project" value="TreeGrafter"/>
</dbReference>
<sequence>MSSSTRSGYQSPWAPQKQPPGKQSKRPTSLGGHTSSWFDRLHRHHDRKHLQSNDDDDDDEESPLLAKDQLYEDGEGAHSQPALPSTLPSELRGFFSATNNHTRKAYDTSRGFLVRNAKYILMACSLALLTLLTSILIGSFFHRKDDKKIYSCQSPECVHAASEILYNLDPDYAELDACTQFDRMVCGGWQLRHDLRPDQGDMFTGTIMAERSKTILRHILEESSSKAPSSPADQDNFQKLKDDYDSCMNEKELQEIGLRPLQGIINQIKMSFPLAFNDVGHTTFKSPETTSQWNGIADGANQLTEALLNLIKLDIGAFLAFHVEADDRDPDSQVLMVTPPRQIGLPSKEYYENKEVVKEYQSITATVLKQFFEDLGNATLFRYRRNSDSLNKSPYRMAPQMEINDLAHEIVDLEVKLAAATPPTEEQEDVTKYYNPMTVEEIHGLLPQVSFDYIIAQLAPKGYSPEKIIVGSPAYMAALAKLLSSSTNETLQAFFVWKAVQRYEKNIEHASLEPLRAFNNKLRGLDPSAKEERWRTCIDAVDRDLGWILSKFFVEAAFSENSKKFGDQIVTDIKDSFTTTLENTEWMSNNVRDRAIKKVHAIDQKIGYPTSNPNVLDPEALRKYYDAVVISNTTFFENKVQVAHFETRQAWNKLGKPTRRDEWDMTVPTVNAYYNPAGNEIVFPAGIMQAPVFYDPSVPQYLTYGAFGAVSGHELSHAFDSTGSHYDETGNYTDWFDESTQQAFETRTKCFEKQYANFTISGPDGETLHVNGRLTLGENIADAGGLHAAFSAWKRREADNPSEALPGLQQFSPEQLFFISYGTWWCDKSTKAKAVERIYTDPHAPKWARILGTMDNSAEFKKAFHCQDVEPACKLW</sequence>
<feature type="compositionally biased region" description="Polar residues" evidence="8">
    <location>
        <begin position="1"/>
        <end position="10"/>
    </location>
</feature>
<keyword evidence="6" id="KW-0862">Zinc</keyword>
<dbReference type="InterPro" id="IPR000718">
    <property type="entry name" value="Peptidase_M13"/>
</dbReference>
<evidence type="ECO:0000313" key="12">
    <source>
        <dbReference type="EMBL" id="ERF76398.1"/>
    </source>
</evidence>
<reference evidence="13" key="1">
    <citation type="journal article" date="2014" name="BMC Genomics">
        <title>Genome characteristics reveal the impact of lichenization on lichen-forming fungus Endocarpon pusillum Hedwig (Verrucariales, Ascomycota).</title>
        <authorList>
            <person name="Wang Y.-Y."/>
            <person name="Liu B."/>
            <person name="Zhang X.-Y."/>
            <person name="Zhou Q.-M."/>
            <person name="Zhang T."/>
            <person name="Li H."/>
            <person name="Yu Y.-F."/>
            <person name="Zhang X.-L."/>
            <person name="Hao X.-Y."/>
            <person name="Wang M."/>
            <person name="Wang L."/>
            <person name="Wei J.-C."/>
        </authorList>
    </citation>
    <scope>NUCLEOTIDE SEQUENCE [LARGE SCALE GENOMIC DNA]</scope>
    <source>
        <strain evidence="13">Z07020 / HMAS-L-300199</strain>
    </source>
</reference>
<dbReference type="HOGENOM" id="CLU_006187_4_3_1"/>
<dbReference type="InterPro" id="IPR042089">
    <property type="entry name" value="Peptidase_M13_dom_2"/>
</dbReference>
<keyword evidence="9" id="KW-1133">Transmembrane helix</keyword>
<keyword evidence="9" id="KW-0472">Membrane</keyword>
<evidence type="ECO:0000256" key="8">
    <source>
        <dbReference type="SAM" id="MobiDB-lite"/>
    </source>
</evidence>
<evidence type="ECO:0000259" key="10">
    <source>
        <dbReference type="Pfam" id="PF01431"/>
    </source>
</evidence>
<dbReference type="GeneID" id="19241844"/>
<keyword evidence="13" id="KW-1185">Reference proteome</keyword>
<dbReference type="InterPro" id="IPR018497">
    <property type="entry name" value="Peptidase_M13_C"/>
</dbReference>
<feature type="domain" description="Peptidase M13 C-terminal" evidence="10">
    <location>
        <begin position="671"/>
        <end position="869"/>
    </location>
</feature>
<dbReference type="PRINTS" id="PR00786">
    <property type="entry name" value="NEPRILYSIN"/>
</dbReference>
<proteinExistence type="inferred from homology"/>
<dbReference type="EMBL" id="KE720764">
    <property type="protein sequence ID" value="ERF76398.1"/>
    <property type="molecule type" value="Genomic_DNA"/>
</dbReference>
<keyword evidence="9" id="KW-0812">Transmembrane</keyword>
<evidence type="ECO:0000256" key="7">
    <source>
        <dbReference type="ARBA" id="ARBA00023049"/>
    </source>
</evidence>
<keyword evidence="5" id="KW-0378">Hydrolase</keyword>
<dbReference type="PANTHER" id="PTHR11733">
    <property type="entry name" value="ZINC METALLOPROTEASE FAMILY M13 NEPRILYSIN-RELATED"/>
    <property type="match status" value="1"/>
</dbReference>
<evidence type="ECO:0000256" key="4">
    <source>
        <dbReference type="ARBA" id="ARBA00022723"/>
    </source>
</evidence>
<feature type="transmembrane region" description="Helical" evidence="9">
    <location>
        <begin position="119"/>
        <end position="141"/>
    </location>
</feature>
<keyword evidence="4" id="KW-0479">Metal-binding</keyword>
<dbReference type="GO" id="GO:0004222">
    <property type="term" value="F:metalloendopeptidase activity"/>
    <property type="evidence" value="ECO:0007669"/>
    <property type="project" value="InterPro"/>
</dbReference>
<feature type="domain" description="Peptidase M13 N-terminal" evidence="11">
    <location>
        <begin position="178"/>
        <end position="609"/>
    </location>
</feature>
<keyword evidence="3" id="KW-0645">Protease</keyword>
<dbReference type="GO" id="GO:0046872">
    <property type="term" value="F:metal ion binding"/>
    <property type="evidence" value="ECO:0007669"/>
    <property type="project" value="UniProtKB-KW"/>
</dbReference>
<dbReference type="CDD" id="cd08662">
    <property type="entry name" value="M13"/>
    <property type="match status" value="1"/>
</dbReference>
<protein>
    <recommendedName>
        <fullName evidence="14">Endothelin-converting enzyme 1</fullName>
    </recommendedName>
</protein>
<dbReference type="Gene3D" id="3.40.390.10">
    <property type="entry name" value="Collagenase (Catalytic Domain)"/>
    <property type="match status" value="1"/>
</dbReference>
<evidence type="ECO:0000313" key="13">
    <source>
        <dbReference type="Proteomes" id="UP000019373"/>
    </source>
</evidence>
<dbReference type="Gene3D" id="1.10.1380.10">
    <property type="entry name" value="Neutral endopeptidase , domain2"/>
    <property type="match status" value="1"/>
</dbReference>
<gene>
    <name evidence="12" type="ORF">EPUS_06956</name>
</gene>
<evidence type="ECO:0000256" key="6">
    <source>
        <dbReference type="ARBA" id="ARBA00022833"/>
    </source>
</evidence>
<dbReference type="PROSITE" id="PS51885">
    <property type="entry name" value="NEPRILYSIN"/>
    <property type="match status" value="1"/>
</dbReference>
<evidence type="ECO:0000256" key="2">
    <source>
        <dbReference type="ARBA" id="ARBA00007357"/>
    </source>
</evidence>
<evidence type="ECO:0000256" key="3">
    <source>
        <dbReference type="ARBA" id="ARBA00022670"/>
    </source>
</evidence>
<feature type="region of interest" description="Disordered" evidence="8">
    <location>
        <begin position="1"/>
        <end position="62"/>
    </location>
</feature>
<evidence type="ECO:0000256" key="5">
    <source>
        <dbReference type="ARBA" id="ARBA00022801"/>
    </source>
</evidence>
<dbReference type="OMA" id="FGWAQVW"/>
<comment type="cofactor">
    <cofactor evidence="1">
        <name>Zn(2+)</name>
        <dbReference type="ChEBI" id="CHEBI:29105"/>
    </cofactor>
</comment>
<evidence type="ECO:0000259" key="11">
    <source>
        <dbReference type="Pfam" id="PF05649"/>
    </source>
</evidence>
<dbReference type="AlphaFoldDB" id="U1GV96"/>
<evidence type="ECO:0000256" key="9">
    <source>
        <dbReference type="SAM" id="Phobius"/>
    </source>
</evidence>
<organism evidence="12 13">
    <name type="scientific">Endocarpon pusillum (strain Z07020 / HMAS-L-300199)</name>
    <name type="common">Lichen-forming fungus</name>
    <dbReference type="NCBI Taxonomy" id="1263415"/>
    <lineage>
        <taxon>Eukaryota</taxon>
        <taxon>Fungi</taxon>
        <taxon>Dikarya</taxon>
        <taxon>Ascomycota</taxon>
        <taxon>Pezizomycotina</taxon>
        <taxon>Eurotiomycetes</taxon>
        <taxon>Chaetothyriomycetidae</taxon>
        <taxon>Verrucariales</taxon>
        <taxon>Verrucariaceae</taxon>
        <taxon>Endocarpon</taxon>
    </lineage>
</organism>
<dbReference type="InterPro" id="IPR008753">
    <property type="entry name" value="Peptidase_M13_N"/>
</dbReference>
<name>U1GV96_ENDPU</name>
<dbReference type="OrthoDB" id="6475849at2759"/>
<dbReference type="eggNOG" id="KOG3624">
    <property type="taxonomic scope" value="Eukaryota"/>
</dbReference>
<feature type="compositionally biased region" description="Acidic residues" evidence="8">
    <location>
        <begin position="53"/>
        <end position="62"/>
    </location>
</feature>
<dbReference type="Pfam" id="PF01431">
    <property type="entry name" value="Peptidase_M13"/>
    <property type="match status" value="1"/>
</dbReference>
<accession>U1GV96</accession>
<dbReference type="PANTHER" id="PTHR11733:SF167">
    <property type="entry name" value="FI17812P1-RELATED"/>
    <property type="match status" value="1"/>
</dbReference>
<evidence type="ECO:0000256" key="1">
    <source>
        <dbReference type="ARBA" id="ARBA00001947"/>
    </source>
</evidence>
<dbReference type="RefSeq" id="XP_007786258.1">
    <property type="nucleotide sequence ID" value="XM_007788068.1"/>
</dbReference>